<evidence type="ECO:0000256" key="2">
    <source>
        <dbReference type="ARBA" id="ARBA00022540"/>
    </source>
</evidence>
<protein>
    <recommendedName>
        <fullName evidence="4">Eukaryotic translation initiation factor 3 subunit L</fullName>
        <shortName evidence="4">eIF3l</shortName>
    </recommendedName>
</protein>
<accession>A0A0G4FH27</accession>
<evidence type="ECO:0000256" key="3">
    <source>
        <dbReference type="ARBA" id="ARBA00022917"/>
    </source>
</evidence>
<dbReference type="GO" id="GO:0005852">
    <property type="term" value="C:eukaryotic translation initiation factor 3 complex"/>
    <property type="evidence" value="ECO:0007669"/>
    <property type="project" value="UniProtKB-UniRule"/>
</dbReference>
<dbReference type="InParanoid" id="A0A0G4FH27"/>
<dbReference type="PhylomeDB" id="A0A0G4FH27"/>
<organism evidence="6 7">
    <name type="scientific">Vitrella brassicaformis (strain CCMP3155)</name>
    <dbReference type="NCBI Taxonomy" id="1169540"/>
    <lineage>
        <taxon>Eukaryota</taxon>
        <taxon>Sar</taxon>
        <taxon>Alveolata</taxon>
        <taxon>Colpodellida</taxon>
        <taxon>Vitrellaceae</taxon>
        <taxon>Vitrella</taxon>
    </lineage>
</organism>
<comment type="subcellular location">
    <subcellularLocation>
        <location evidence="4">Cytoplasm</location>
    </subcellularLocation>
</comment>
<dbReference type="STRING" id="1169540.A0A0G4FH27"/>
<comment type="similarity">
    <text evidence="4">Belongs to the eIF-3 subunit L family.</text>
</comment>
<evidence type="ECO:0000256" key="4">
    <source>
        <dbReference type="HAMAP-Rule" id="MF_03011"/>
    </source>
</evidence>
<dbReference type="GO" id="GO:0001732">
    <property type="term" value="P:formation of cytoplasmic translation initiation complex"/>
    <property type="evidence" value="ECO:0007669"/>
    <property type="project" value="UniProtKB-UniRule"/>
</dbReference>
<sequence>MADIDPPLTNGAPSSRLPPGTKWADVERDAPADVEADDEEETPYTRVRGERQASSHRVGGGGGGRGDPPPQVQSFLRNFYEDVEGRKVGNIENAYEGQFPRLSDQYYSKTRWVDPSSVSRYYADQGFEKEKDVVLILYKELFYRHLHTVGGPESAVRVRVEDREDSWGNYRDLFDYFLEVEMEKKPGRGARGLQFPYTWTFDMLDEFVYQWSQFKFFHNKTSQGRSKRSDDDGRIRFREMVALADRHIWDSARVIEYLQLLVNKSGINQYFRHNRERARGDDRIETDLGLQVGYFAIVQLLRVQCLVGDYRLALQQLDEFDFSGDSLFYRVPNCHLSLFYYMGFSYMMLRRYTDAVRVFSQVLTFLHTKKDDYLQGTAMGHLLKMKDRMYQLLLLCVCLHPHRLDESINMYLKDKHADRHARLLKDDEQEYIDVFNYASPKFVHPGYPPFDDMDDYDPTELSRTQVEVFLEEVRHQKLVPTIRSFAKLYTAIPIQKLASLMEKNEDEIREILLCVKHKGRQLVWRSGPPLSGEVVTMEEGVDFFLDHEMIHVKSTKIHHNYVQYFVHSIHTFKDMIRSVEHGLQRRERV</sequence>
<dbReference type="VEuPathDB" id="CryptoDB:Vbra_22625"/>
<gene>
    <name evidence="6" type="ORF">Vbra_22625</name>
</gene>
<comment type="function">
    <text evidence="4">Component of the eukaryotic translation initiation factor 3 (eIF-3) complex, which is involved in protein synthesis of a specialized repertoire of mRNAs and, together with other initiation factors, stimulates binding of mRNA and methionyl-tRNAi to the 40S ribosome. The eIF-3 complex specifically targets and initiates translation of a subset of mRNAs involved in cell proliferation.</text>
</comment>
<dbReference type="OrthoDB" id="15082at2759"/>
<dbReference type="FunCoup" id="A0A0G4FH27">
    <property type="interactions" value="582"/>
</dbReference>
<evidence type="ECO:0000256" key="5">
    <source>
        <dbReference type="SAM" id="MobiDB-lite"/>
    </source>
</evidence>
<dbReference type="EMBL" id="CDMY01000434">
    <property type="protein sequence ID" value="CEM12161.1"/>
    <property type="molecule type" value="Genomic_DNA"/>
</dbReference>
<keyword evidence="3 4" id="KW-0648">Protein biosynthesis</keyword>
<keyword evidence="2 4" id="KW-0396">Initiation factor</keyword>
<dbReference type="HAMAP" id="MF_03011">
    <property type="entry name" value="eIF3l"/>
    <property type="match status" value="1"/>
</dbReference>
<name>A0A0G4FH27_VITBC</name>
<dbReference type="GO" id="GO:0016282">
    <property type="term" value="C:eukaryotic 43S preinitiation complex"/>
    <property type="evidence" value="ECO:0007669"/>
    <property type="project" value="UniProtKB-UniRule"/>
</dbReference>
<keyword evidence="7" id="KW-1185">Reference proteome</keyword>
<evidence type="ECO:0000256" key="1">
    <source>
        <dbReference type="ARBA" id="ARBA00022490"/>
    </source>
</evidence>
<dbReference type="Pfam" id="PF10255">
    <property type="entry name" value="Paf67"/>
    <property type="match status" value="1"/>
</dbReference>
<dbReference type="PANTHER" id="PTHR13242">
    <property type="entry name" value="EUKARYOTIC TRANSLATION INITIATION FACTOR 3"/>
    <property type="match status" value="1"/>
</dbReference>
<comment type="subunit">
    <text evidence="4">Component of the eukaryotic translation initiation factor 3 (eIF-3) complex.</text>
</comment>
<feature type="compositionally biased region" description="Acidic residues" evidence="5">
    <location>
        <begin position="32"/>
        <end position="42"/>
    </location>
</feature>
<dbReference type="OMA" id="AGWFIRN"/>
<evidence type="ECO:0000313" key="6">
    <source>
        <dbReference type="EMBL" id="CEM12161.1"/>
    </source>
</evidence>
<dbReference type="AlphaFoldDB" id="A0A0G4FH27"/>
<dbReference type="GO" id="GO:0003743">
    <property type="term" value="F:translation initiation factor activity"/>
    <property type="evidence" value="ECO:0007669"/>
    <property type="project" value="UniProtKB-UniRule"/>
</dbReference>
<keyword evidence="1 4" id="KW-0963">Cytoplasm</keyword>
<feature type="region of interest" description="Disordered" evidence="5">
    <location>
        <begin position="1"/>
        <end position="73"/>
    </location>
</feature>
<dbReference type="PANTHER" id="PTHR13242:SF0">
    <property type="entry name" value="EUKARYOTIC TRANSLATION INITIATION FACTOR 3 SUBUNIT L"/>
    <property type="match status" value="1"/>
</dbReference>
<proteinExistence type="inferred from homology"/>
<evidence type="ECO:0000313" key="7">
    <source>
        <dbReference type="Proteomes" id="UP000041254"/>
    </source>
</evidence>
<dbReference type="Proteomes" id="UP000041254">
    <property type="component" value="Unassembled WGS sequence"/>
</dbReference>
<dbReference type="GO" id="GO:0033290">
    <property type="term" value="C:eukaryotic 48S preinitiation complex"/>
    <property type="evidence" value="ECO:0007669"/>
    <property type="project" value="UniProtKB-UniRule"/>
</dbReference>
<reference evidence="6 7" key="1">
    <citation type="submission" date="2014-11" db="EMBL/GenBank/DDBJ databases">
        <authorList>
            <person name="Zhu J."/>
            <person name="Qi W."/>
            <person name="Song R."/>
        </authorList>
    </citation>
    <scope>NUCLEOTIDE SEQUENCE [LARGE SCALE GENOMIC DNA]</scope>
</reference>
<dbReference type="InterPro" id="IPR019382">
    <property type="entry name" value="eIF3l"/>
</dbReference>